<name>H1PVP3_9FUSO</name>
<dbReference type="AlphaFoldDB" id="H1PVP3"/>
<comment type="caution">
    <text evidence="1">The sequence shown here is derived from an EMBL/GenBank/DDBJ whole genome shotgun (WGS) entry which is preliminary data.</text>
</comment>
<dbReference type="PATRIC" id="fig|457404.5.peg.2661"/>
<organism evidence="1 2">
    <name type="scientific">Fusobacterium ulcerans 12-1B</name>
    <dbReference type="NCBI Taxonomy" id="457404"/>
    <lineage>
        <taxon>Bacteria</taxon>
        <taxon>Fusobacteriati</taxon>
        <taxon>Fusobacteriota</taxon>
        <taxon>Fusobacteriia</taxon>
        <taxon>Fusobacteriales</taxon>
        <taxon>Fusobacteriaceae</taxon>
        <taxon>Fusobacterium</taxon>
    </lineage>
</organism>
<sequence>MNNDKKINDEDNKISQGTQLKILTAIKKACEVLEELKY</sequence>
<dbReference type="HOGENOM" id="CLU_3328253_0_0_0"/>
<reference evidence="1 2" key="1">
    <citation type="submission" date="2012-07" db="EMBL/GenBank/DDBJ databases">
        <title>The Genome Sequence of Fusobacterium ulcerans 12_1B.</title>
        <authorList>
            <consortium name="The Broad Institute Genome Sequencing Platform"/>
            <person name="Earl A."/>
            <person name="Ward D."/>
            <person name="Feldgarden M."/>
            <person name="Gevers D."/>
            <person name="Strauss J."/>
            <person name="Ambrose C.E."/>
            <person name="Allen-Vercoe E."/>
            <person name="Walker B."/>
            <person name="Young S.K."/>
            <person name="Zeng Q."/>
            <person name="Gargeya S."/>
            <person name="Fitzgerald M."/>
            <person name="Haas B."/>
            <person name="Abouelleil A."/>
            <person name="Alvarado L."/>
            <person name="Arachchi H.M."/>
            <person name="Berlin A.M."/>
            <person name="Chapman S.B."/>
            <person name="Goldberg J."/>
            <person name="Griggs A."/>
            <person name="Gujja S."/>
            <person name="Hansen M."/>
            <person name="Howarth C."/>
            <person name="Imamovic A."/>
            <person name="Larimer J."/>
            <person name="McCowen C."/>
            <person name="Montmayeur A."/>
            <person name="Murphy C."/>
            <person name="Neiman D."/>
            <person name="Pearson M."/>
            <person name="Priest M."/>
            <person name="Roberts A."/>
            <person name="Saif S."/>
            <person name="Shea T."/>
            <person name="Sisk P."/>
            <person name="Sykes S."/>
            <person name="Wortman J."/>
            <person name="Nusbaum C."/>
            <person name="Birren B."/>
        </authorList>
    </citation>
    <scope>NUCLEOTIDE SEQUENCE [LARGE SCALE GENOMIC DNA]</scope>
    <source>
        <strain evidence="1 2">12_1B</strain>
    </source>
</reference>
<dbReference type="Proteomes" id="UP000003233">
    <property type="component" value="Unassembled WGS sequence"/>
</dbReference>
<evidence type="ECO:0000313" key="2">
    <source>
        <dbReference type="Proteomes" id="UP000003233"/>
    </source>
</evidence>
<evidence type="ECO:0000313" key="1">
    <source>
        <dbReference type="EMBL" id="EHO79747.1"/>
    </source>
</evidence>
<dbReference type="BioCyc" id="FSP457404-HMP:GTSQ-2511-MONOMER"/>
<protein>
    <submittedName>
        <fullName evidence="1">Uncharacterized protein</fullName>
    </submittedName>
</protein>
<accession>H1PVP3</accession>
<proteinExistence type="predicted"/>
<keyword evidence="2" id="KW-1185">Reference proteome</keyword>
<gene>
    <name evidence="1" type="ORF">HMPREF0402_02486</name>
</gene>
<dbReference type="EMBL" id="AGWJ02000023">
    <property type="protein sequence ID" value="EHO79747.1"/>
    <property type="molecule type" value="Genomic_DNA"/>
</dbReference>